<accession>A0ACC1WTG2</accession>
<proteinExistence type="predicted"/>
<evidence type="ECO:0000313" key="2">
    <source>
        <dbReference type="Proteomes" id="UP001164539"/>
    </source>
</evidence>
<gene>
    <name evidence="1" type="ORF">OWV82_024455</name>
</gene>
<sequence>MFAHVEVVLIEVVEGDEQFERLMKKEASRRLIEKLEMRQKKSLDGSKVKVGDQCAVCLEDLQDLEEEEEERKLTMMPCSHIFHRSCISRWLEEKISCPMCRREIQAVDFAGCFMHNLSW</sequence>
<dbReference type="Proteomes" id="UP001164539">
    <property type="component" value="Chromosome 14"/>
</dbReference>
<protein>
    <submittedName>
        <fullName evidence="1">RING/U-box superfamily protein</fullName>
    </submittedName>
</protein>
<keyword evidence="2" id="KW-1185">Reference proteome</keyword>
<reference evidence="1 2" key="1">
    <citation type="journal article" date="2023" name="Science">
        <title>Complex scaffold remodeling in plant triterpene biosynthesis.</title>
        <authorList>
            <person name="De La Pena R."/>
            <person name="Hodgson H."/>
            <person name="Liu J.C."/>
            <person name="Stephenson M.J."/>
            <person name="Martin A.C."/>
            <person name="Owen C."/>
            <person name="Harkess A."/>
            <person name="Leebens-Mack J."/>
            <person name="Jimenez L.E."/>
            <person name="Osbourn A."/>
            <person name="Sattely E.S."/>
        </authorList>
    </citation>
    <scope>NUCLEOTIDE SEQUENCE [LARGE SCALE GENOMIC DNA]</scope>
    <source>
        <strain evidence="2">cv. JPN11</strain>
        <tissue evidence="1">Leaf</tissue>
    </source>
</reference>
<name>A0ACC1WTG2_MELAZ</name>
<dbReference type="EMBL" id="CM051407">
    <property type="protein sequence ID" value="KAJ4701175.1"/>
    <property type="molecule type" value="Genomic_DNA"/>
</dbReference>
<comment type="caution">
    <text evidence="1">The sequence shown here is derived from an EMBL/GenBank/DDBJ whole genome shotgun (WGS) entry which is preliminary data.</text>
</comment>
<organism evidence="1 2">
    <name type="scientific">Melia azedarach</name>
    <name type="common">Chinaberry tree</name>
    <dbReference type="NCBI Taxonomy" id="155640"/>
    <lineage>
        <taxon>Eukaryota</taxon>
        <taxon>Viridiplantae</taxon>
        <taxon>Streptophyta</taxon>
        <taxon>Embryophyta</taxon>
        <taxon>Tracheophyta</taxon>
        <taxon>Spermatophyta</taxon>
        <taxon>Magnoliopsida</taxon>
        <taxon>eudicotyledons</taxon>
        <taxon>Gunneridae</taxon>
        <taxon>Pentapetalae</taxon>
        <taxon>rosids</taxon>
        <taxon>malvids</taxon>
        <taxon>Sapindales</taxon>
        <taxon>Meliaceae</taxon>
        <taxon>Melia</taxon>
    </lineage>
</organism>
<evidence type="ECO:0000313" key="1">
    <source>
        <dbReference type="EMBL" id="KAJ4701175.1"/>
    </source>
</evidence>